<dbReference type="AlphaFoldDB" id="A0A8J4UV87"/>
<reference evidence="2" key="1">
    <citation type="submission" date="2020-07" db="EMBL/GenBank/DDBJ databases">
        <title>Clarias magur genome sequencing, assembly and annotation.</title>
        <authorList>
            <person name="Kushwaha B."/>
            <person name="Kumar R."/>
            <person name="Das P."/>
            <person name="Joshi C.G."/>
            <person name="Kumar D."/>
            <person name="Nagpure N.S."/>
            <person name="Pandey M."/>
            <person name="Agarwal S."/>
            <person name="Srivastava S."/>
            <person name="Singh M."/>
            <person name="Sahoo L."/>
            <person name="Jayasankar P."/>
            <person name="Meher P.K."/>
            <person name="Koringa P.G."/>
            <person name="Iquebal M.A."/>
            <person name="Das S.P."/>
            <person name="Bit A."/>
            <person name="Patnaik S."/>
            <person name="Patel N."/>
            <person name="Shah T.M."/>
            <person name="Hinsu A."/>
            <person name="Jena J.K."/>
        </authorList>
    </citation>
    <scope>NUCLEOTIDE SEQUENCE</scope>
    <source>
        <strain evidence="2">CIFAMagur01</strain>
        <tissue evidence="2">Testis</tissue>
    </source>
</reference>
<evidence type="ECO:0000313" key="3">
    <source>
        <dbReference type="Proteomes" id="UP000727407"/>
    </source>
</evidence>
<evidence type="ECO:0000313" key="2">
    <source>
        <dbReference type="EMBL" id="KAF5904850.1"/>
    </source>
</evidence>
<feature type="region of interest" description="Disordered" evidence="1">
    <location>
        <begin position="1"/>
        <end position="55"/>
    </location>
</feature>
<dbReference type="Proteomes" id="UP000727407">
    <property type="component" value="Unassembled WGS sequence"/>
</dbReference>
<protein>
    <submittedName>
        <fullName evidence="2">Uncharacterized protein</fullName>
    </submittedName>
</protein>
<dbReference type="EMBL" id="QNUK01000051">
    <property type="protein sequence ID" value="KAF5904850.1"/>
    <property type="molecule type" value="Genomic_DNA"/>
</dbReference>
<feature type="compositionally biased region" description="Basic and acidic residues" evidence="1">
    <location>
        <begin position="1"/>
        <end position="26"/>
    </location>
</feature>
<proteinExistence type="predicted"/>
<gene>
    <name evidence="2" type="ORF">DAT39_005402</name>
</gene>
<name>A0A8J4UV87_CLAMG</name>
<sequence>MSTHTERDTRRGSHESVLNGERERDGGGVTEEQNTGLMDLGLNSVTEDVERRGSD</sequence>
<accession>A0A8J4UV87</accession>
<comment type="caution">
    <text evidence="2">The sequence shown here is derived from an EMBL/GenBank/DDBJ whole genome shotgun (WGS) entry which is preliminary data.</text>
</comment>
<organism evidence="2 3">
    <name type="scientific">Clarias magur</name>
    <name type="common">Asian catfish</name>
    <name type="synonym">Macropteronotus magur</name>
    <dbReference type="NCBI Taxonomy" id="1594786"/>
    <lineage>
        <taxon>Eukaryota</taxon>
        <taxon>Metazoa</taxon>
        <taxon>Chordata</taxon>
        <taxon>Craniata</taxon>
        <taxon>Vertebrata</taxon>
        <taxon>Euteleostomi</taxon>
        <taxon>Actinopterygii</taxon>
        <taxon>Neopterygii</taxon>
        <taxon>Teleostei</taxon>
        <taxon>Ostariophysi</taxon>
        <taxon>Siluriformes</taxon>
        <taxon>Clariidae</taxon>
        <taxon>Clarias</taxon>
    </lineage>
</organism>
<evidence type="ECO:0000256" key="1">
    <source>
        <dbReference type="SAM" id="MobiDB-lite"/>
    </source>
</evidence>
<keyword evidence="3" id="KW-1185">Reference proteome</keyword>